<evidence type="ECO:0000313" key="3">
    <source>
        <dbReference type="Proteomes" id="UP000184052"/>
    </source>
</evidence>
<feature type="domain" description="Transcription regulator PadR N-terminal" evidence="1">
    <location>
        <begin position="36"/>
        <end position="108"/>
    </location>
</feature>
<dbReference type="Gene3D" id="1.10.10.10">
    <property type="entry name" value="Winged helix-like DNA-binding domain superfamily/Winged helix DNA-binding domain"/>
    <property type="match status" value="1"/>
</dbReference>
<dbReference type="SUPFAM" id="SSF46785">
    <property type="entry name" value="Winged helix' DNA-binding domain"/>
    <property type="match status" value="1"/>
</dbReference>
<dbReference type="PANTHER" id="PTHR33169:SF14">
    <property type="entry name" value="TRANSCRIPTIONAL REGULATOR RV3488"/>
    <property type="match status" value="1"/>
</dbReference>
<protein>
    <submittedName>
        <fullName evidence="2">DNA-binding transcriptional regulator, PadR family</fullName>
    </submittedName>
</protein>
<dbReference type="AlphaFoldDB" id="A0A1M6F659"/>
<dbReference type="InterPro" id="IPR036388">
    <property type="entry name" value="WH-like_DNA-bd_sf"/>
</dbReference>
<dbReference type="RefSeq" id="WP_073048838.1">
    <property type="nucleotide sequence ID" value="NZ_FQZL01000008.1"/>
</dbReference>
<dbReference type="Proteomes" id="UP000184052">
    <property type="component" value="Unassembled WGS sequence"/>
</dbReference>
<dbReference type="InterPro" id="IPR036390">
    <property type="entry name" value="WH_DNA-bd_sf"/>
</dbReference>
<dbReference type="InterPro" id="IPR052509">
    <property type="entry name" value="Metal_resp_DNA-bind_regulator"/>
</dbReference>
<gene>
    <name evidence="2" type="ORF">SAMN02745751_01368</name>
</gene>
<dbReference type="InterPro" id="IPR005149">
    <property type="entry name" value="Tscrpt_reg_PadR_N"/>
</dbReference>
<evidence type="ECO:0000313" key="2">
    <source>
        <dbReference type="EMBL" id="SHI93214.1"/>
    </source>
</evidence>
<dbReference type="STRING" id="1121476.SAMN02745751_01368"/>
<organism evidence="2 3">
    <name type="scientific">Dethiosulfatibacter aminovorans DSM 17477</name>
    <dbReference type="NCBI Taxonomy" id="1121476"/>
    <lineage>
        <taxon>Bacteria</taxon>
        <taxon>Bacillati</taxon>
        <taxon>Bacillota</taxon>
        <taxon>Tissierellia</taxon>
        <taxon>Dethiosulfatibacter</taxon>
    </lineage>
</organism>
<evidence type="ECO:0000259" key="1">
    <source>
        <dbReference type="Pfam" id="PF03551"/>
    </source>
</evidence>
<dbReference type="GO" id="GO:0003677">
    <property type="term" value="F:DNA binding"/>
    <property type="evidence" value="ECO:0007669"/>
    <property type="project" value="UniProtKB-KW"/>
</dbReference>
<dbReference type="EMBL" id="FQZL01000008">
    <property type="protein sequence ID" value="SHI93214.1"/>
    <property type="molecule type" value="Genomic_DNA"/>
</dbReference>
<accession>A0A1M6F659</accession>
<reference evidence="2 3" key="1">
    <citation type="submission" date="2016-11" db="EMBL/GenBank/DDBJ databases">
        <authorList>
            <person name="Jaros S."/>
            <person name="Januszkiewicz K."/>
            <person name="Wedrychowicz H."/>
        </authorList>
    </citation>
    <scope>NUCLEOTIDE SEQUENCE [LARGE SCALE GENOMIC DNA]</scope>
    <source>
        <strain evidence="2 3">DSM 17477</strain>
    </source>
</reference>
<dbReference type="Pfam" id="PF03551">
    <property type="entry name" value="PadR"/>
    <property type="match status" value="1"/>
</dbReference>
<keyword evidence="2" id="KW-0238">DNA-binding</keyword>
<keyword evidence="3" id="KW-1185">Reference proteome</keyword>
<name>A0A1M6F659_9FIRM</name>
<dbReference type="PANTHER" id="PTHR33169">
    <property type="entry name" value="PADR-FAMILY TRANSCRIPTIONAL REGULATOR"/>
    <property type="match status" value="1"/>
</dbReference>
<proteinExistence type="predicted"/>
<sequence length="134" mass="15387">MEGKNVNSSSDTIGNKSIKKCSCMGYNLDKLIQPLVLEILMEEKLYGYAILKKIEERWGMNGDIPDSTGLYRTLGNMQKQEILTFEWETQETGPAKKVYSITEEGKKCYRSWIETLRSYYEYIGSIIEAGENMS</sequence>